<gene>
    <name evidence="1" type="ORF">NPIL_79291</name>
</gene>
<reference evidence="1" key="1">
    <citation type="submission" date="2020-08" db="EMBL/GenBank/DDBJ databases">
        <title>Multicomponent nature underlies the extraordinary mechanical properties of spider dragline silk.</title>
        <authorList>
            <person name="Kono N."/>
            <person name="Nakamura H."/>
            <person name="Mori M."/>
            <person name="Yoshida Y."/>
            <person name="Ohtoshi R."/>
            <person name="Malay A.D."/>
            <person name="Moran D.A.P."/>
            <person name="Tomita M."/>
            <person name="Numata K."/>
            <person name="Arakawa K."/>
        </authorList>
    </citation>
    <scope>NUCLEOTIDE SEQUENCE</scope>
</reference>
<organism evidence="1 2">
    <name type="scientific">Nephila pilipes</name>
    <name type="common">Giant wood spider</name>
    <name type="synonym">Nephila maculata</name>
    <dbReference type="NCBI Taxonomy" id="299642"/>
    <lineage>
        <taxon>Eukaryota</taxon>
        <taxon>Metazoa</taxon>
        <taxon>Ecdysozoa</taxon>
        <taxon>Arthropoda</taxon>
        <taxon>Chelicerata</taxon>
        <taxon>Arachnida</taxon>
        <taxon>Araneae</taxon>
        <taxon>Araneomorphae</taxon>
        <taxon>Entelegynae</taxon>
        <taxon>Araneoidea</taxon>
        <taxon>Nephilidae</taxon>
        <taxon>Nephila</taxon>
    </lineage>
</organism>
<dbReference type="Proteomes" id="UP000887013">
    <property type="component" value="Unassembled WGS sequence"/>
</dbReference>
<evidence type="ECO:0000313" key="1">
    <source>
        <dbReference type="EMBL" id="GFT44140.1"/>
    </source>
</evidence>
<protein>
    <submittedName>
        <fullName evidence="1">Uncharacterized protein</fullName>
    </submittedName>
</protein>
<sequence>MAEELEDIQTTDLVSLLAEDLLPGNYGNIPNPPSLVTYSHGDLLTENYKVFKPSRSCDLCREDLLPKLWKIFKPPDLVTYLAGGLAGQYGRCSKPPDLVTYSREDLLAENYGRVLKTTESCDSLGGTCWPRIIGLPNHQIL</sequence>
<dbReference type="AlphaFoldDB" id="A0A8X6P026"/>
<name>A0A8X6P026_NEPPI</name>
<proteinExistence type="predicted"/>
<evidence type="ECO:0000313" key="2">
    <source>
        <dbReference type="Proteomes" id="UP000887013"/>
    </source>
</evidence>
<comment type="caution">
    <text evidence="1">The sequence shown here is derived from an EMBL/GenBank/DDBJ whole genome shotgun (WGS) entry which is preliminary data.</text>
</comment>
<keyword evidence="2" id="KW-1185">Reference proteome</keyword>
<accession>A0A8X6P026</accession>
<dbReference type="EMBL" id="BMAW01015505">
    <property type="protein sequence ID" value="GFT44140.1"/>
    <property type="molecule type" value="Genomic_DNA"/>
</dbReference>